<keyword evidence="6" id="KW-0966">Cell projection</keyword>
<dbReference type="Proteomes" id="UP000626109">
    <property type="component" value="Unassembled WGS sequence"/>
</dbReference>
<evidence type="ECO:0000313" key="9">
    <source>
        <dbReference type="Proteomes" id="UP000626109"/>
    </source>
</evidence>
<dbReference type="GO" id="GO:0036064">
    <property type="term" value="C:ciliary basal body"/>
    <property type="evidence" value="ECO:0007669"/>
    <property type="project" value="TreeGrafter"/>
</dbReference>
<protein>
    <recommendedName>
        <fullName evidence="3">Intraflagellar transport protein 56</fullName>
    </recommendedName>
</protein>
<dbReference type="GO" id="GO:0035735">
    <property type="term" value="P:intraciliary transport involved in cilium assembly"/>
    <property type="evidence" value="ECO:0007669"/>
    <property type="project" value="TreeGrafter"/>
</dbReference>
<dbReference type="GO" id="GO:0097546">
    <property type="term" value="C:ciliary base"/>
    <property type="evidence" value="ECO:0007669"/>
    <property type="project" value="TreeGrafter"/>
</dbReference>
<evidence type="ECO:0000256" key="4">
    <source>
        <dbReference type="ARBA" id="ARBA00022737"/>
    </source>
</evidence>
<accession>A0A813KSS6</accession>
<comment type="caution">
    <text evidence="8">The sequence shown here is derived from an EMBL/GenBank/DDBJ whole genome shotgun (WGS) entry which is preliminary data.</text>
</comment>
<dbReference type="GO" id="GO:0120170">
    <property type="term" value="F:intraciliary transport particle B binding"/>
    <property type="evidence" value="ECO:0007669"/>
    <property type="project" value="TreeGrafter"/>
</dbReference>
<gene>
    <name evidence="8" type="ORF">PGLA2088_LOCUS36544</name>
</gene>
<sequence length="138" mass="15839">ALRPILADFLNNCDYVGAITLLEFERKAREERPHLLMWLAFTYFHNGDYKKAIDAYDDALKKESDLSIHAYKACCFYALTQYQEAEDSAKLAPDSTLKTRILFHTAHKKNDESAMMAQHQALSDSKEDQLCLAAIQYL</sequence>
<evidence type="ECO:0000313" key="8">
    <source>
        <dbReference type="EMBL" id="CAE8711574.1"/>
    </source>
</evidence>
<comment type="subcellular location">
    <subcellularLocation>
        <location evidence="1">Cell projection</location>
        <location evidence="1">Cilium</location>
    </subcellularLocation>
</comment>
<keyword evidence="4" id="KW-0677">Repeat</keyword>
<evidence type="ECO:0000256" key="5">
    <source>
        <dbReference type="ARBA" id="ARBA00022803"/>
    </source>
</evidence>
<dbReference type="Pfam" id="PF12895">
    <property type="entry name" value="ANAPC3"/>
    <property type="match status" value="1"/>
</dbReference>
<dbReference type="InterPro" id="IPR019734">
    <property type="entry name" value="TPR_rpt"/>
</dbReference>
<dbReference type="PANTHER" id="PTHR14781">
    <property type="entry name" value="INTRAFLAGELLAR TRANSPORT PROTEIN 56"/>
    <property type="match status" value="1"/>
</dbReference>
<dbReference type="SUPFAM" id="SSF48452">
    <property type="entry name" value="TPR-like"/>
    <property type="match status" value="1"/>
</dbReference>
<dbReference type="InterPro" id="IPR011990">
    <property type="entry name" value="TPR-like_helical_dom_sf"/>
</dbReference>
<reference evidence="8" key="1">
    <citation type="submission" date="2021-02" db="EMBL/GenBank/DDBJ databases">
        <authorList>
            <person name="Dougan E. K."/>
            <person name="Rhodes N."/>
            <person name="Thang M."/>
            <person name="Chan C."/>
        </authorList>
    </citation>
    <scope>NUCLEOTIDE SEQUENCE</scope>
</reference>
<dbReference type="PROSITE" id="PS50005">
    <property type="entry name" value="TPR"/>
    <property type="match status" value="1"/>
</dbReference>
<feature type="repeat" description="TPR" evidence="7">
    <location>
        <begin position="33"/>
        <end position="66"/>
    </location>
</feature>
<feature type="non-terminal residue" evidence="8">
    <location>
        <position position="138"/>
    </location>
</feature>
<dbReference type="GO" id="GO:0030992">
    <property type="term" value="C:intraciliary transport particle B"/>
    <property type="evidence" value="ECO:0007669"/>
    <property type="project" value="TreeGrafter"/>
</dbReference>
<dbReference type="Gene3D" id="1.25.40.10">
    <property type="entry name" value="Tetratricopeptide repeat domain"/>
    <property type="match status" value="1"/>
</dbReference>
<dbReference type="PANTHER" id="PTHR14781:SF0">
    <property type="entry name" value="INTRAFLAGELLAR TRANSPORT PROTEIN 56"/>
    <property type="match status" value="1"/>
</dbReference>
<evidence type="ECO:0000256" key="7">
    <source>
        <dbReference type="PROSITE-ProRule" id="PRU00339"/>
    </source>
</evidence>
<dbReference type="GO" id="GO:0035720">
    <property type="term" value="P:intraciliary anterograde transport"/>
    <property type="evidence" value="ECO:0007669"/>
    <property type="project" value="TreeGrafter"/>
</dbReference>
<evidence type="ECO:0000256" key="6">
    <source>
        <dbReference type="ARBA" id="ARBA00023273"/>
    </source>
</evidence>
<name>A0A813KSS6_POLGL</name>
<proteinExistence type="inferred from homology"/>
<evidence type="ECO:0000256" key="2">
    <source>
        <dbReference type="ARBA" id="ARBA00007834"/>
    </source>
</evidence>
<dbReference type="InterPro" id="IPR030511">
    <property type="entry name" value="TTC26"/>
</dbReference>
<organism evidence="8 9">
    <name type="scientific">Polarella glacialis</name>
    <name type="common">Dinoflagellate</name>
    <dbReference type="NCBI Taxonomy" id="89957"/>
    <lineage>
        <taxon>Eukaryota</taxon>
        <taxon>Sar</taxon>
        <taxon>Alveolata</taxon>
        <taxon>Dinophyceae</taxon>
        <taxon>Suessiales</taxon>
        <taxon>Suessiaceae</taxon>
        <taxon>Polarella</taxon>
    </lineage>
</organism>
<evidence type="ECO:0000256" key="1">
    <source>
        <dbReference type="ARBA" id="ARBA00004138"/>
    </source>
</evidence>
<keyword evidence="5 7" id="KW-0802">TPR repeat</keyword>
<evidence type="ECO:0000256" key="3">
    <source>
        <dbReference type="ARBA" id="ARBA00019387"/>
    </source>
</evidence>
<feature type="non-terminal residue" evidence="8">
    <location>
        <position position="1"/>
    </location>
</feature>
<dbReference type="EMBL" id="CAJNNW010032178">
    <property type="protein sequence ID" value="CAE8711574.1"/>
    <property type="molecule type" value="Genomic_DNA"/>
</dbReference>
<dbReference type="AlphaFoldDB" id="A0A813KSS6"/>
<comment type="similarity">
    <text evidence="2">Belongs to the IFT56 family.</text>
</comment>